<dbReference type="EMBL" id="JAJQKU010000002">
    <property type="protein sequence ID" value="MCD9097064.1"/>
    <property type="molecule type" value="Genomic_DNA"/>
</dbReference>
<accession>A0ABS8UDC8</accession>
<protein>
    <recommendedName>
        <fullName evidence="3">DksA C4-type domain-containing protein</fullName>
    </recommendedName>
</protein>
<dbReference type="RefSeq" id="WP_232136005.1">
    <property type="nucleotide sequence ID" value="NZ_JAJQKU010000002.1"/>
</dbReference>
<comment type="caution">
    <text evidence="1">The sequence shown here is derived from an EMBL/GenBank/DDBJ whole genome shotgun (WGS) entry which is preliminary data.</text>
</comment>
<evidence type="ECO:0008006" key="3">
    <source>
        <dbReference type="Google" id="ProtNLM"/>
    </source>
</evidence>
<gene>
    <name evidence="1" type="ORF">LTT95_08945</name>
</gene>
<organism evidence="1 2">
    <name type="scientific">Luteimonas fraxinea</name>
    <dbReference type="NCBI Taxonomy" id="2901869"/>
    <lineage>
        <taxon>Bacteria</taxon>
        <taxon>Pseudomonadati</taxon>
        <taxon>Pseudomonadota</taxon>
        <taxon>Gammaproteobacteria</taxon>
        <taxon>Lysobacterales</taxon>
        <taxon>Lysobacteraceae</taxon>
        <taxon>Luteimonas</taxon>
    </lineage>
</organism>
<sequence length="78" mass="8803">MPDAIDHMQDVTERHVENSLTAHARAQASRPPGLTHCEQDDCRTAITPLRREMGARLCIECAQAEESRGAHLAAWRRR</sequence>
<proteinExistence type="predicted"/>
<evidence type="ECO:0000313" key="1">
    <source>
        <dbReference type="EMBL" id="MCD9097064.1"/>
    </source>
</evidence>
<reference evidence="1" key="1">
    <citation type="submission" date="2021-12" db="EMBL/GenBank/DDBJ databases">
        <authorList>
            <person name="Ulrich A."/>
        </authorList>
    </citation>
    <scope>NUCLEOTIDE SEQUENCE</scope>
    <source>
        <strain evidence="1">A1P009</strain>
    </source>
</reference>
<keyword evidence="2" id="KW-1185">Reference proteome</keyword>
<dbReference type="Proteomes" id="UP001430360">
    <property type="component" value="Unassembled WGS sequence"/>
</dbReference>
<reference evidence="1" key="2">
    <citation type="journal article" date="2022" name="Syst. Appl. Microbiol.">
        <title>Physiological and genomic characterisation of Luteimonas fraxinea sp. nov., a bacterial species associated with trees tolerant to ash dieback.</title>
        <authorList>
            <person name="Ulrich K."/>
            <person name="Becker R."/>
            <person name="Behrendt U."/>
            <person name="Kube M."/>
            <person name="Schneck V."/>
            <person name="Ulrich A."/>
        </authorList>
    </citation>
    <scope>NUCLEOTIDE SEQUENCE</scope>
    <source>
        <strain evidence="1">A1P009</strain>
    </source>
</reference>
<evidence type="ECO:0000313" key="2">
    <source>
        <dbReference type="Proteomes" id="UP001430360"/>
    </source>
</evidence>
<name>A0ABS8UDC8_9GAMM</name>